<sequence>MLSYPSLICYIVVPHPRPYAIPSSLVPYPRAILLFLDKSKRQPLKLKYKVEKKVKEHHRKARKLAKSMPKLFKKKDTLHVPNSCPFKKELVEAMIAHKRAKKEAATLKSEKRKAIDETE</sequence>
<evidence type="ECO:0000256" key="1">
    <source>
        <dbReference type="ARBA" id="ARBA00004123"/>
    </source>
</evidence>
<dbReference type="GO" id="GO:0005634">
    <property type="term" value="C:nucleus"/>
    <property type="evidence" value="ECO:0007669"/>
    <property type="project" value="UniProtKB-SubCell"/>
</dbReference>
<dbReference type="InterPro" id="IPR014813">
    <property type="entry name" value="Gnl3_N_dom"/>
</dbReference>
<evidence type="ECO:0000313" key="6">
    <source>
        <dbReference type="Proteomes" id="UP000019763"/>
    </source>
</evidence>
<proteinExistence type="predicted"/>
<dbReference type="GeneID" id="22910853"/>
<reference evidence="5" key="1">
    <citation type="submission" date="2013-12" db="EMBL/GenBank/DDBJ databases">
        <authorList>
            <person name="Omoto C.K."/>
            <person name="Sibley D."/>
            <person name="Venepally P."/>
            <person name="Hadjithomas M."/>
            <person name="Karamycheva S."/>
            <person name="Brunk B."/>
            <person name="Roos D."/>
            <person name="Caler E."/>
            <person name="Lorenzi H."/>
        </authorList>
    </citation>
    <scope>NUCLEOTIDE SEQUENCE</scope>
</reference>
<dbReference type="RefSeq" id="XP_011128989.1">
    <property type="nucleotide sequence ID" value="XM_011130687.1"/>
</dbReference>
<evidence type="ECO:0000313" key="5">
    <source>
        <dbReference type="EMBL" id="EZG82420.1"/>
    </source>
</evidence>
<comment type="subcellular location">
    <subcellularLocation>
        <location evidence="1">Nucleus</location>
    </subcellularLocation>
</comment>
<keyword evidence="2" id="KW-0539">Nucleus</keyword>
<accession>A0A023BCC7</accession>
<dbReference type="Pfam" id="PF08701">
    <property type="entry name" value="GN3L_Grn1"/>
    <property type="match status" value="1"/>
</dbReference>
<keyword evidence="3" id="KW-0175">Coiled coil</keyword>
<protein>
    <submittedName>
        <fullName evidence="5">GNL3L/Grn1 GTPase</fullName>
    </submittedName>
</protein>
<evidence type="ECO:0000256" key="3">
    <source>
        <dbReference type="SAM" id="Coils"/>
    </source>
</evidence>
<evidence type="ECO:0000259" key="4">
    <source>
        <dbReference type="Pfam" id="PF08701"/>
    </source>
</evidence>
<evidence type="ECO:0000256" key="2">
    <source>
        <dbReference type="ARBA" id="ARBA00023242"/>
    </source>
</evidence>
<organism evidence="5 6">
    <name type="scientific">Gregarina niphandrodes</name>
    <name type="common">Septate eugregarine</name>
    <dbReference type="NCBI Taxonomy" id="110365"/>
    <lineage>
        <taxon>Eukaryota</taxon>
        <taxon>Sar</taxon>
        <taxon>Alveolata</taxon>
        <taxon>Apicomplexa</taxon>
        <taxon>Conoidasida</taxon>
        <taxon>Gregarinasina</taxon>
        <taxon>Eugregarinorida</taxon>
        <taxon>Gregarinidae</taxon>
        <taxon>Gregarina</taxon>
    </lineage>
</organism>
<comment type="caution">
    <text evidence="5">The sequence shown here is derived from an EMBL/GenBank/DDBJ whole genome shotgun (WGS) entry which is preliminary data.</text>
</comment>
<dbReference type="VEuPathDB" id="CryptoDB:GNI_016450"/>
<feature type="coiled-coil region" evidence="3">
    <location>
        <begin position="90"/>
        <end position="117"/>
    </location>
</feature>
<name>A0A023BCC7_GRENI</name>
<keyword evidence="6" id="KW-1185">Reference proteome</keyword>
<dbReference type="Proteomes" id="UP000019763">
    <property type="component" value="Unassembled WGS sequence"/>
</dbReference>
<feature type="domain" description="Guanine nucleotide-binding protein-like 3 N-terminal" evidence="4">
    <location>
        <begin position="44"/>
        <end position="115"/>
    </location>
</feature>
<gene>
    <name evidence="5" type="ORF">GNI_016450</name>
</gene>
<dbReference type="EMBL" id="AFNH02000121">
    <property type="protein sequence ID" value="EZG82420.1"/>
    <property type="molecule type" value="Genomic_DNA"/>
</dbReference>
<dbReference type="AlphaFoldDB" id="A0A023BCC7"/>